<dbReference type="Proteomes" id="UP000229342">
    <property type="component" value="Unassembled WGS sequence"/>
</dbReference>
<evidence type="ECO:0008006" key="4">
    <source>
        <dbReference type="Google" id="ProtNLM"/>
    </source>
</evidence>
<accession>A0A2H0KC12</accession>
<organism evidence="2 3">
    <name type="scientific">Candidatus Taylorbacteria bacterium CG11_big_fil_rev_8_21_14_0_20_46_11</name>
    <dbReference type="NCBI Taxonomy" id="1975025"/>
    <lineage>
        <taxon>Bacteria</taxon>
        <taxon>Candidatus Tayloriibacteriota</taxon>
    </lineage>
</organism>
<protein>
    <recommendedName>
        <fullName evidence="4">LTD domain-containing protein</fullName>
    </recommendedName>
</protein>
<evidence type="ECO:0000313" key="2">
    <source>
        <dbReference type="EMBL" id="PIQ68133.1"/>
    </source>
</evidence>
<dbReference type="AlphaFoldDB" id="A0A2H0KC12"/>
<proteinExistence type="predicted"/>
<gene>
    <name evidence="2" type="ORF">COV91_05680</name>
</gene>
<feature type="compositionally biased region" description="Low complexity" evidence="1">
    <location>
        <begin position="28"/>
        <end position="48"/>
    </location>
</feature>
<name>A0A2H0KC12_9BACT</name>
<sequence>MDDFKWFLGLLAVVAMVWFTGRGVGTNPTPSETASSTTGTEATTLGGSEPEHKTATLGQEVSQTPVDPNVSTLKGKLTIVAYSRGSSADQEYVLIQASPENEKPVIITGLTIGSATSHTKQSIPKGWILPFLGAAGAGDLVSLAPGERAYIISGHSPLALSTGQGNATSFQLNKCTGFLAQGTNYYPSLPRECPAPSEEPLPGNGYELSYACIDYLRSIPRCTVPGTIPLRLSTDATCDVYTSTKINYGQCVTNHKNDSDFYKGEWRLYLGRSTPLWQSSRESIELRDMIGKLIDVRAY</sequence>
<evidence type="ECO:0000256" key="1">
    <source>
        <dbReference type="SAM" id="MobiDB-lite"/>
    </source>
</evidence>
<comment type="caution">
    <text evidence="2">The sequence shown here is derived from an EMBL/GenBank/DDBJ whole genome shotgun (WGS) entry which is preliminary data.</text>
</comment>
<evidence type="ECO:0000313" key="3">
    <source>
        <dbReference type="Proteomes" id="UP000229342"/>
    </source>
</evidence>
<dbReference type="EMBL" id="PCVG01000078">
    <property type="protein sequence ID" value="PIQ68133.1"/>
    <property type="molecule type" value="Genomic_DNA"/>
</dbReference>
<feature type="region of interest" description="Disordered" evidence="1">
    <location>
        <begin position="25"/>
        <end position="67"/>
    </location>
</feature>
<reference evidence="2 3" key="1">
    <citation type="submission" date="2017-09" db="EMBL/GenBank/DDBJ databases">
        <title>Depth-based differentiation of microbial function through sediment-hosted aquifers and enrichment of novel symbionts in the deep terrestrial subsurface.</title>
        <authorList>
            <person name="Probst A.J."/>
            <person name="Ladd B."/>
            <person name="Jarett J.K."/>
            <person name="Geller-Mcgrath D.E."/>
            <person name="Sieber C.M."/>
            <person name="Emerson J.B."/>
            <person name="Anantharaman K."/>
            <person name="Thomas B.C."/>
            <person name="Malmstrom R."/>
            <person name="Stieglmeier M."/>
            <person name="Klingl A."/>
            <person name="Woyke T."/>
            <person name="Ryan C.M."/>
            <person name="Banfield J.F."/>
        </authorList>
    </citation>
    <scope>NUCLEOTIDE SEQUENCE [LARGE SCALE GENOMIC DNA]</scope>
    <source>
        <strain evidence="2">CG11_big_fil_rev_8_21_14_0_20_46_11</strain>
    </source>
</reference>
<feature type="compositionally biased region" description="Polar residues" evidence="1">
    <location>
        <begin position="56"/>
        <end position="67"/>
    </location>
</feature>